<evidence type="ECO:0000313" key="1">
    <source>
        <dbReference type="EMBL" id="KGO67683.1"/>
    </source>
</evidence>
<reference evidence="1 2" key="1">
    <citation type="journal article" date="2015" name="Mol. Plant Microbe Interact.">
        <title>Genome, transcriptome, and functional analyses of Penicillium expansum provide new insights into secondary metabolism and pathogenicity.</title>
        <authorList>
            <person name="Ballester A.R."/>
            <person name="Marcet-Houben M."/>
            <person name="Levin E."/>
            <person name="Sela N."/>
            <person name="Selma-Lazaro C."/>
            <person name="Carmona L."/>
            <person name="Wisniewski M."/>
            <person name="Droby S."/>
            <person name="Gonzalez-Candelas L."/>
            <person name="Gabaldon T."/>
        </authorList>
    </citation>
    <scope>NUCLEOTIDE SEQUENCE [LARGE SCALE GENOMIC DNA]</scope>
    <source>
        <strain evidence="1 2">PHI-1</strain>
    </source>
</reference>
<dbReference type="Proteomes" id="UP000030104">
    <property type="component" value="Unassembled WGS sequence"/>
</dbReference>
<dbReference type="AlphaFoldDB" id="A0A0A2KL77"/>
<keyword evidence="2" id="KW-1185">Reference proteome</keyword>
<evidence type="ECO:0000313" key="2">
    <source>
        <dbReference type="Proteomes" id="UP000030104"/>
    </source>
</evidence>
<name>A0A0A2KL77_PENIT</name>
<sequence>MKKPSNGVLTRICISSTQPYQKQTTAILEGFFLAMPLFPEVQRRKFNANLNPRWMSYLANLLCHRRIGRSCPM</sequence>
<comment type="caution">
    <text evidence="1">The sequence shown here is derived from an EMBL/GenBank/DDBJ whole genome shotgun (WGS) entry which is preliminary data.</text>
</comment>
<proteinExistence type="predicted"/>
<protein>
    <submittedName>
        <fullName evidence="1">Uncharacterized protein</fullName>
    </submittedName>
</protein>
<dbReference type="EMBL" id="JQGA01001270">
    <property type="protein sequence ID" value="KGO67683.1"/>
    <property type="molecule type" value="Genomic_DNA"/>
</dbReference>
<accession>A0A0A2KL77</accession>
<gene>
    <name evidence="1" type="ORF">PITC_064460</name>
</gene>
<organism evidence="1 2">
    <name type="scientific">Penicillium italicum</name>
    <name type="common">Blue mold</name>
    <dbReference type="NCBI Taxonomy" id="40296"/>
    <lineage>
        <taxon>Eukaryota</taxon>
        <taxon>Fungi</taxon>
        <taxon>Dikarya</taxon>
        <taxon>Ascomycota</taxon>
        <taxon>Pezizomycotina</taxon>
        <taxon>Eurotiomycetes</taxon>
        <taxon>Eurotiomycetidae</taxon>
        <taxon>Eurotiales</taxon>
        <taxon>Aspergillaceae</taxon>
        <taxon>Penicillium</taxon>
    </lineage>
</organism>
<dbReference type="HOGENOM" id="CLU_2705608_0_0_1"/>